<dbReference type="SUPFAM" id="SSF101386">
    <property type="entry name" value="all-alpha NTP pyrophosphatases"/>
    <property type="match status" value="1"/>
</dbReference>
<evidence type="ECO:0000256" key="2">
    <source>
        <dbReference type="ARBA" id="ARBA00004496"/>
    </source>
</evidence>
<gene>
    <name evidence="10" type="primary">hisE</name>
    <name evidence="11" type="ORF">SR894_16185</name>
</gene>
<comment type="similarity">
    <text evidence="10">Belongs to the PRA-PH family.</text>
</comment>
<keyword evidence="8 10" id="KW-0067">ATP-binding</keyword>
<comment type="pathway">
    <text evidence="3 10">Amino-acid biosynthesis; L-histidine biosynthesis; L-histidine from 5-phospho-alpha-D-ribose 1-diphosphate: step 2/9.</text>
</comment>
<dbReference type="EMBL" id="CP140255">
    <property type="protein sequence ID" value="WQH11683.1"/>
    <property type="molecule type" value="Genomic_DNA"/>
</dbReference>
<proteinExistence type="inferred from homology"/>
<dbReference type="EC" id="3.6.1.31" evidence="10"/>
<dbReference type="PANTHER" id="PTHR42945:SF9">
    <property type="entry name" value="HISTIDINE BIOSYNTHESIS BIFUNCTIONAL PROTEIN HISIE"/>
    <property type="match status" value="1"/>
</dbReference>
<dbReference type="CDD" id="cd11534">
    <property type="entry name" value="NTP-PPase_HisIE_like"/>
    <property type="match status" value="1"/>
</dbReference>
<evidence type="ECO:0000256" key="6">
    <source>
        <dbReference type="ARBA" id="ARBA00022741"/>
    </source>
</evidence>
<keyword evidence="5 10" id="KW-0028">Amino-acid biosynthesis</keyword>
<evidence type="ECO:0000256" key="7">
    <source>
        <dbReference type="ARBA" id="ARBA00022801"/>
    </source>
</evidence>
<keyword evidence="6 10" id="KW-0547">Nucleotide-binding</keyword>
<evidence type="ECO:0000256" key="4">
    <source>
        <dbReference type="ARBA" id="ARBA00022490"/>
    </source>
</evidence>
<dbReference type="Pfam" id="PF01503">
    <property type="entry name" value="PRA-PH"/>
    <property type="match status" value="1"/>
</dbReference>
<dbReference type="HAMAP" id="MF_01020">
    <property type="entry name" value="HisE"/>
    <property type="match status" value="1"/>
</dbReference>
<keyword evidence="12" id="KW-1185">Reference proteome</keyword>
<evidence type="ECO:0000313" key="11">
    <source>
        <dbReference type="EMBL" id="WQH11683.1"/>
    </source>
</evidence>
<keyword evidence="4 10" id="KW-0963">Cytoplasm</keyword>
<keyword evidence="7 10" id="KW-0378">Hydrolase</keyword>
<reference evidence="11 12" key="1">
    <citation type="submission" date="2023-11" db="EMBL/GenBank/DDBJ databases">
        <title>MicrobeMod: A computational toolkit for identifying prokaryotic methylation and restriction-modification with nanopore sequencing.</title>
        <authorList>
            <person name="Crits-Christoph A."/>
            <person name="Kang S.C."/>
            <person name="Lee H."/>
            <person name="Ostrov N."/>
        </authorList>
    </citation>
    <scope>NUCLEOTIDE SEQUENCE [LARGE SCALE GENOMIC DNA]</scope>
    <source>
        <strain evidence="11 12">ATCC BAA-805</strain>
    </source>
</reference>
<dbReference type="PANTHER" id="PTHR42945">
    <property type="entry name" value="HISTIDINE BIOSYNTHESIS BIFUNCTIONAL PROTEIN"/>
    <property type="match status" value="1"/>
</dbReference>
<evidence type="ECO:0000256" key="8">
    <source>
        <dbReference type="ARBA" id="ARBA00022840"/>
    </source>
</evidence>
<evidence type="ECO:0000256" key="10">
    <source>
        <dbReference type="HAMAP-Rule" id="MF_01020"/>
    </source>
</evidence>
<evidence type="ECO:0000256" key="9">
    <source>
        <dbReference type="ARBA" id="ARBA00023102"/>
    </source>
</evidence>
<name>A0ABZ0YHU3_9GAMM</name>
<evidence type="ECO:0000256" key="1">
    <source>
        <dbReference type="ARBA" id="ARBA00001460"/>
    </source>
</evidence>
<evidence type="ECO:0000256" key="3">
    <source>
        <dbReference type="ARBA" id="ARBA00005204"/>
    </source>
</evidence>
<evidence type="ECO:0000256" key="5">
    <source>
        <dbReference type="ARBA" id="ARBA00022605"/>
    </source>
</evidence>
<comment type="catalytic activity">
    <reaction evidence="1 10">
        <text>1-(5-phospho-beta-D-ribosyl)-ATP + H2O = 1-(5-phospho-beta-D-ribosyl)-5'-AMP + diphosphate + H(+)</text>
        <dbReference type="Rhea" id="RHEA:22828"/>
        <dbReference type="ChEBI" id="CHEBI:15377"/>
        <dbReference type="ChEBI" id="CHEBI:15378"/>
        <dbReference type="ChEBI" id="CHEBI:33019"/>
        <dbReference type="ChEBI" id="CHEBI:59457"/>
        <dbReference type="ChEBI" id="CHEBI:73183"/>
        <dbReference type="EC" id="3.6.1.31"/>
    </reaction>
</comment>
<evidence type="ECO:0000313" key="12">
    <source>
        <dbReference type="Proteomes" id="UP001324794"/>
    </source>
</evidence>
<dbReference type="InterPro" id="IPR021130">
    <property type="entry name" value="PRib-ATP_PPHydrolase-like"/>
</dbReference>
<dbReference type="NCBIfam" id="TIGR03188">
    <property type="entry name" value="histidine_hisI"/>
    <property type="match status" value="1"/>
</dbReference>
<organism evidence="11 12">
    <name type="scientific">Vreelandella neptunia</name>
    <dbReference type="NCBI Taxonomy" id="115551"/>
    <lineage>
        <taxon>Bacteria</taxon>
        <taxon>Pseudomonadati</taxon>
        <taxon>Pseudomonadota</taxon>
        <taxon>Gammaproteobacteria</taxon>
        <taxon>Oceanospirillales</taxon>
        <taxon>Halomonadaceae</taxon>
        <taxon>Vreelandella</taxon>
    </lineage>
</organism>
<accession>A0ABZ0YHU3</accession>
<dbReference type="Proteomes" id="UP001324794">
    <property type="component" value="Chromosome"/>
</dbReference>
<keyword evidence="9 10" id="KW-0368">Histidine biosynthesis</keyword>
<dbReference type="GO" id="GO:0004636">
    <property type="term" value="F:phosphoribosyl-ATP diphosphatase activity"/>
    <property type="evidence" value="ECO:0007669"/>
    <property type="project" value="UniProtKB-EC"/>
</dbReference>
<protein>
    <recommendedName>
        <fullName evidence="10">Phosphoribosyl-ATP pyrophosphatase</fullName>
        <shortName evidence="10">PRA-PH</shortName>
        <ecNumber evidence="10">3.6.1.31</ecNumber>
    </recommendedName>
</protein>
<dbReference type="Gene3D" id="1.10.287.1080">
    <property type="entry name" value="MazG-like"/>
    <property type="match status" value="1"/>
</dbReference>
<sequence length="124" mass="13589">MDSNALSPNNSTSHTDVLGTLNEVLKQRRHAAAEESYVASLHHKGLNKILEKVGEEATETVLAAKDAEHGSEADRQALISETADLWFHSLVMLSHLGMDHQAVLDELARRFGISGHEEKAARQP</sequence>
<dbReference type="InterPro" id="IPR008179">
    <property type="entry name" value="HisE"/>
</dbReference>
<dbReference type="RefSeq" id="WP_133732107.1">
    <property type="nucleotide sequence ID" value="NZ_CP140255.1"/>
</dbReference>
<dbReference type="NCBIfam" id="NF001611">
    <property type="entry name" value="PRK00400.1-3"/>
    <property type="match status" value="1"/>
</dbReference>
<comment type="subcellular location">
    <subcellularLocation>
        <location evidence="2 10">Cytoplasm</location>
    </subcellularLocation>
</comment>